<keyword evidence="3" id="KW-1185">Reference proteome</keyword>
<dbReference type="OrthoDB" id="981191at2"/>
<dbReference type="Gene3D" id="3.10.450.50">
    <property type="match status" value="1"/>
</dbReference>
<dbReference type="EMBL" id="BANX01000016">
    <property type="protein sequence ID" value="GAC68574.1"/>
    <property type="molecule type" value="Genomic_DNA"/>
</dbReference>
<sequence length="137" mass="15425">MMTIEEISARLEITQVLTDYSTAVDARRFDDLDHVFTTDATVDYSVMGGIVGNPTEVKRWLGEVLPAFSAYCHFLGNHDIAVDGDSATSRTLCLNPMQTPDSSTFLLGLWYRDTWSHTADGWRIATRVLEKCFDKQL</sequence>
<dbReference type="AlphaFoldDB" id="M0QJE4"/>
<dbReference type="InterPro" id="IPR032710">
    <property type="entry name" value="NTF2-like_dom_sf"/>
</dbReference>
<dbReference type="Proteomes" id="UP000011666">
    <property type="component" value="Unassembled WGS sequence"/>
</dbReference>
<organism evidence="2 3">
    <name type="scientific">Gordonia soli NBRC 108243</name>
    <dbReference type="NCBI Taxonomy" id="1223545"/>
    <lineage>
        <taxon>Bacteria</taxon>
        <taxon>Bacillati</taxon>
        <taxon>Actinomycetota</taxon>
        <taxon>Actinomycetes</taxon>
        <taxon>Mycobacteriales</taxon>
        <taxon>Gordoniaceae</taxon>
        <taxon>Gordonia</taxon>
    </lineage>
</organism>
<evidence type="ECO:0000259" key="1">
    <source>
        <dbReference type="Pfam" id="PF13577"/>
    </source>
</evidence>
<protein>
    <recommendedName>
        <fullName evidence="1">SnoaL-like domain-containing protein</fullName>
    </recommendedName>
</protein>
<comment type="caution">
    <text evidence="2">The sequence shown here is derived from an EMBL/GenBank/DDBJ whole genome shotgun (WGS) entry which is preliminary data.</text>
</comment>
<reference evidence="2 3" key="1">
    <citation type="submission" date="2013-01" db="EMBL/GenBank/DDBJ databases">
        <title>Whole genome shotgun sequence of Gordonia soli NBRC 108243.</title>
        <authorList>
            <person name="Isaki-Nakamura S."/>
            <person name="Hosoyama A."/>
            <person name="Tsuchikane K."/>
            <person name="Ando Y."/>
            <person name="Baba S."/>
            <person name="Ohji S."/>
            <person name="Hamada M."/>
            <person name="Tamura T."/>
            <person name="Yamazoe A."/>
            <person name="Yamazaki S."/>
            <person name="Fujita N."/>
        </authorList>
    </citation>
    <scope>NUCLEOTIDE SEQUENCE [LARGE SCALE GENOMIC DNA]</scope>
    <source>
        <strain evidence="2 3">NBRC 108243</strain>
    </source>
</reference>
<dbReference type="Pfam" id="PF13577">
    <property type="entry name" value="SnoaL_4"/>
    <property type="match status" value="1"/>
</dbReference>
<feature type="domain" description="SnoaL-like" evidence="1">
    <location>
        <begin position="5"/>
        <end position="127"/>
    </location>
</feature>
<dbReference type="InterPro" id="IPR037401">
    <property type="entry name" value="SnoaL-like"/>
</dbReference>
<dbReference type="SUPFAM" id="SSF54427">
    <property type="entry name" value="NTF2-like"/>
    <property type="match status" value="1"/>
</dbReference>
<dbReference type="CDD" id="cd00531">
    <property type="entry name" value="NTF2_like"/>
    <property type="match status" value="1"/>
</dbReference>
<dbReference type="RefSeq" id="WP_007620822.1">
    <property type="nucleotide sequence ID" value="NZ_BANX01000016.1"/>
</dbReference>
<proteinExistence type="predicted"/>
<evidence type="ECO:0000313" key="3">
    <source>
        <dbReference type="Proteomes" id="UP000011666"/>
    </source>
</evidence>
<dbReference type="STRING" id="1223545.GS4_16_01040"/>
<gene>
    <name evidence="2" type="ORF">GS4_16_01040</name>
</gene>
<dbReference type="eggNOG" id="COG5517">
    <property type="taxonomic scope" value="Bacteria"/>
</dbReference>
<evidence type="ECO:0000313" key="2">
    <source>
        <dbReference type="EMBL" id="GAC68574.1"/>
    </source>
</evidence>
<name>M0QJE4_9ACTN</name>
<accession>M0QJE4</accession>